<feature type="transmembrane region" description="Helical" evidence="6">
    <location>
        <begin position="6"/>
        <end position="39"/>
    </location>
</feature>
<keyword evidence="4 6" id="KW-1133">Transmembrane helix</keyword>
<dbReference type="PANTHER" id="PTHR21716:SF62">
    <property type="entry name" value="TRANSPORT PROTEIN YDBI-RELATED"/>
    <property type="match status" value="1"/>
</dbReference>
<sequence length="344" mass="35975">MTRRTVSLLVLGLAVLVILWLAADVLLAVFAGILIAVFLRGGGDWMARHLHVRSALGLSIFCILLVLATAGFLAFAGAALADQVQKFVDSLPDAIESARNFVGDHDWIQRGLQMIDPSTLFSSGSGATSIFSSSLGALGTAVVIAFVGLYGAIAPGTYVRGFVALLAPSLRRRALRIIGEAGVALRGWLKAQFISMAIVGILTGLGLWAIGIPFAPILAILAAVLTFIPNIGPVLAALPALLLGLSDGLSATLWVAGLYVAVQTVESYLITPRIQEESVSLPPALTISAQLLFGVLFGLLGLALATPLAAVALRLGKIFYVEDYLDAERRPDMRPAPASGSRPG</sequence>
<protein>
    <submittedName>
        <fullName evidence="7">AI-2E family transporter</fullName>
    </submittedName>
</protein>
<comment type="subcellular location">
    <subcellularLocation>
        <location evidence="1">Membrane</location>
        <topology evidence="1">Multi-pass membrane protein</topology>
    </subcellularLocation>
</comment>
<evidence type="ECO:0000313" key="8">
    <source>
        <dbReference type="Proteomes" id="UP001294412"/>
    </source>
</evidence>
<feature type="transmembrane region" description="Helical" evidence="6">
    <location>
        <begin position="141"/>
        <end position="167"/>
    </location>
</feature>
<proteinExistence type="inferred from homology"/>
<feature type="transmembrane region" description="Helical" evidence="6">
    <location>
        <begin position="251"/>
        <end position="271"/>
    </location>
</feature>
<evidence type="ECO:0000256" key="3">
    <source>
        <dbReference type="ARBA" id="ARBA00022692"/>
    </source>
</evidence>
<reference evidence="7 8" key="1">
    <citation type="submission" date="2023-12" db="EMBL/GenBank/DDBJ databases">
        <title>Description of Novel Strain Fulvimarina sp. 2208YS6-2-32 isolated from Uroteuthis (Photololigo) edulis.</title>
        <authorList>
            <person name="Park J.-S."/>
        </authorList>
    </citation>
    <scope>NUCLEOTIDE SEQUENCE [LARGE SCALE GENOMIC DNA]</scope>
    <source>
        <strain evidence="7 8">2208YS6-2-32</strain>
    </source>
</reference>
<evidence type="ECO:0000256" key="1">
    <source>
        <dbReference type="ARBA" id="ARBA00004141"/>
    </source>
</evidence>
<evidence type="ECO:0000256" key="6">
    <source>
        <dbReference type="SAM" id="Phobius"/>
    </source>
</evidence>
<dbReference type="Proteomes" id="UP001294412">
    <property type="component" value="Unassembled WGS sequence"/>
</dbReference>
<evidence type="ECO:0000256" key="5">
    <source>
        <dbReference type="ARBA" id="ARBA00023136"/>
    </source>
</evidence>
<evidence type="ECO:0000256" key="4">
    <source>
        <dbReference type="ARBA" id="ARBA00022989"/>
    </source>
</evidence>
<feature type="transmembrane region" description="Helical" evidence="6">
    <location>
        <begin position="291"/>
        <end position="313"/>
    </location>
</feature>
<dbReference type="PANTHER" id="PTHR21716">
    <property type="entry name" value="TRANSMEMBRANE PROTEIN"/>
    <property type="match status" value="1"/>
</dbReference>
<feature type="transmembrane region" description="Helical" evidence="6">
    <location>
        <begin position="60"/>
        <end position="81"/>
    </location>
</feature>
<dbReference type="RefSeq" id="WP_322187654.1">
    <property type="nucleotide sequence ID" value="NZ_JAXLPB010000004.1"/>
</dbReference>
<organism evidence="7 8">
    <name type="scientific">Fulvimarina uroteuthidis</name>
    <dbReference type="NCBI Taxonomy" id="3098149"/>
    <lineage>
        <taxon>Bacteria</taxon>
        <taxon>Pseudomonadati</taxon>
        <taxon>Pseudomonadota</taxon>
        <taxon>Alphaproteobacteria</taxon>
        <taxon>Hyphomicrobiales</taxon>
        <taxon>Aurantimonadaceae</taxon>
        <taxon>Fulvimarina</taxon>
    </lineage>
</organism>
<keyword evidence="5 6" id="KW-0472">Membrane</keyword>
<dbReference type="InterPro" id="IPR002549">
    <property type="entry name" value="AI-2E-like"/>
</dbReference>
<evidence type="ECO:0000256" key="2">
    <source>
        <dbReference type="ARBA" id="ARBA00009773"/>
    </source>
</evidence>
<gene>
    <name evidence="7" type="ORF">U0C82_13360</name>
</gene>
<dbReference type="Pfam" id="PF01594">
    <property type="entry name" value="AI-2E_transport"/>
    <property type="match status" value="1"/>
</dbReference>
<accession>A0ABU5I424</accession>
<keyword evidence="8" id="KW-1185">Reference proteome</keyword>
<evidence type="ECO:0000313" key="7">
    <source>
        <dbReference type="EMBL" id="MDY8110129.1"/>
    </source>
</evidence>
<name>A0ABU5I424_9HYPH</name>
<feature type="transmembrane region" description="Helical" evidence="6">
    <location>
        <begin position="188"/>
        <end position="211"/>
    </location>
</feature>
<comment type="similarity">
    <text evidence="2">Belongs to the autoinducer-2 exporter (AI-2E) (TC 2.A.86) family.</text>
</comment>
<comment type="caution">
    <text evidence="7">The sequence shown here is derived from an EMBL/GenBank/DDBJ whole genome shotgun (WGS) entry which is preliminary data.</text>
</comment>
<feature type="transmembrane region" description="Helical" evidence="6">
    <location>
        <begin position="217"/>
        <end position="244"/>
    </location>
</feature>
<keyword evidence="3 6" id="KW-0812">Transmembrane</keyword>
<dbReference type="EMBL" id="JAXLPB010000004">
    <property type="protein sequence ID" value="MDY8110129.1"/>
    <property type="molecule type" value="Genomic_DNA"/>
</dbReference>